<evidence type="ECO:0000256" key="1">
    <source>
        <dbReference type="ARBA" id="ARBA00001206"/>
    </source>
</evidence>
<sequence>MILCDIGNTHLHFYENSKISTYTPQNLPPKLEGAVFFISVNTQHTQALLNICPQAQDIAPLIHLPTSYQGLGVDRKAACLGLGSKSGVVVDAGSAISLDIMENSQHLGGVLLPGLSAYQKAYKSIAPILDQPLDRDIDLEQLPQSTAQAVSFGTLQSVLLLLKKVIGDKQAYFTGGDGAFLARFFPKSVYDPLLVFTGMQRALKQ</sequence>
<comment type="pathway">
    <text evidence="5">Cofactor biosynthesis; coenzyme A biosynthesis; CoA from (R)-pantothenate: step 1/5.</text>
</comment>
<evidence type="ECO:0000256" key="9">
    <source>
        <dbReference type="ARBA" id="ARBA00022679"/>
    </source>
</evidence>
<name>E7ACY9_HELFC</name>
<keyword evidence="14" id="KW-0173">Coenzyme A biosynthesis</keyword>
<evidence type="ECO:0000256" key="14">
    <source>
        <dbReference type="ARBA" id="ARBA00022993"/>
    </source>
</evidence>
<dbReference type="InterPro" id="IPR043129">
    <property type="entry name" value="ATPase_NBD"/>
</dbReference>
<dbReference type="EMBL" id="FQ670179">
    <property type="protein sequence ID" value="CBY83107.1"/>
    <property type="molecule type" value="Genomic_DNA"/>
</dbReference>
<evidence type="ECO:0000256" key="13">
    <source>
        <dbReference type="ARBA" id="ARBA00022958"/>
    </source>
</evidence>
<dbReference type="SUPFAM" id="SSF53067">
    <property type="entry name" value="Actin-like ATPase domain"/>
    <property type="match status" value="2"/>
</dbReference>
<comment type="cofactor">
    <cofactor evidence="3">
        <name>NH4(+)</name>
        <dbReference type="ChEBI" id="CHEBI:28938"/>
    </cofactor>
</comment>
<dbReference type="NCBIfam" id="NF009872">
    <property type="entry name" value="PRK13333.1"/>
    <property type="match status" value="1"/>
</dbReference>
<dbReference type="PANTHER" id="PTHR34265:SF1">
    <property type="entry name" value="TYPE III PANTOTHENATE KINASE"/>
    <property type="match status" value="1"/>
</dbReference>
<evidence type="ECO:0000256" key="15">
    <source>
        <dbReference type="ARBA" id="ARBA00038036"/>
    </source>
</evidence>
<evidence type="ECO:0000313" key="17">
    <source>
        <dbReference type="EMBL" id="CBY83107.1"/>
    </source>
</evidence>
<dbReference type="UniPathway" id="UPA00241">
    <property type="reaction ID" value="UER00352"/>
</dbReference>
<dbReference type="Gene3D" id="3.30.420.40">
    <property type="match status" value="2"/>
</dbReference>
<dbReference type="OrthoDB" id="5347692at2"/>
<comment type="similarity">
    <text evidence="15">Belongs to the type III pantothenate kinase family.</text>
</comment>
<keyword evidence="8" id="KW-0963">Cytoplasm</keyword>
<protein>
    <recommendedName>
        <fullName evidence="16">Type III pantothenate kinase</fullName>
        <ecNumber evidence="7">2.7.1.33</ecNumber>
    </recommendedName>
</protein>
<evidence type="ECO:0000256" key="6">
    <source>
        <dbReference type="ARBA" id="ARBA00011738"/>
    </source>
</evidence>
<dbReference type="Pfam" id="PF03309">
    <property type="entry name" value="Pan_kinase"/>
    <property type="match status" value="1"/>
</dbReference>
<evidence type="ECO:0000256" key="12">
    <source>
        <dbReference type="ARBA" id="ARBA00022840"/>
    </source>
</evidence>
<dbReference type="STRING" id="936155.HFELIS_10230"/>
<dbReference type="GeneID" id="36133297"/>
<comment type="subunit">
    <text evidence="6">Homodimer.</text>
</comment>
<keyword evidence="13" id="KW-0630">Potassium</keyword>
<evidence type="ECO:0000256" key="8">
    <source>
        <dbReference type="ARBA" id="ARBA00022490"/>
    </source>
</evidence>
<comment type="cofactor">
    <cofactor evidence="2">
        <name>K(+)</name>
        <dbReference type="ChEBI" id="CHEBI:29103"/>
    </cofactor>
</comment>
<proteinExistence type="inferred from homology"/>
<evidence type="ECO:0000256" key="4">
    <source>
        <dbReference type="ARBA" id="ARBA00004496"/>
    </source>
</evidence>
<comment type="subcellular location">
    <subcellularLocation>
        <location evidence="4">Cytoplasm</location>
    </subcellularLocation>
</comment>
<dbReference type="RefSeq" id="WP_013469473.1">
    <property type="nucleotide sequence ID" value="NC_014810.2"/>
</dbReference>
<dbReference type="NCBIfam" id="TIGR00671">
    <property type="entry name" value="baf"/>
    <property type="match status" value="1"/>
</dbReference>
<evidence type="ECO:0000256" key="2">
    <source>
        <dbReference type="ARBA" id="ARBA00001958"/>
    </source>
</evidence>
<evidence type="ECO:0000256" key="5">
    <source>
        <dbReference type="ARBA" id="ARBA00005225"/>
    </source>
</evidence>
<dbReference type="AlphaFoldDB" id="E7ACY9"/>
<dbReference type="EC" id="2.7.1.33" evidence="7"/>
<dbReference type="GO" id="GO:0004594">
    <property type="term" value="F:pantothenate kinase activity"/>
    <property type="evidence" value="ECO:0007669"/>
    <property type="project" value="UniProtKB-EC"/>
</dbReference>
<keyword evidence="11 17" id="KW-0418">Kinase</keyword>
<keyword evidence="12" id="KW-0067">ATP-binding</keyword>
<dbReference type="PANTHER" id="PTHR34265">
    <property type="entry name" value="TYPE III PANTOTHENATE KINASE"/>
    <property type="match status" value="1"/>
</dbReference>
<dbReference type="HOGENOM" id="CLU_1213471_0_0_7"/>
<dbReference type="Proteomes" id="UP000007934">
    <property type="component" value="Chromosome"/>
</dbReference>
<dbReference type="GO" id="GO:0015937">
    <property type="term" value="P:coenzyme A biosynthetic process"/>
    <property type="evidence" value="ECO:0007669"/>
    <property type="project" value="UniProtKB-UniPathway"/>
</dbReference>
<evidence type="ECO:0000256" key="3">
    <source>
        <dbReference type="ARBA" id="ARBA00001972"/>
    </source>
</evidence>
<dbReference type="eggNOG" id="COG1521">
    <property type="taxonomic scope" value="Bacteria"/>
</dbReference>
<reference evidence="17 18" key="1">
    <citation type="journal article" date="2011" name="Genome Biol. Evol.">
        <title>Comparative whole genome sequence analysis of the carcinogenic bacterial model pathogen Helicobacter felis.</title>
        <authorList>
            <person name="Arnold I.C."/>
            <person name="Zigova Z."/>
            <person name="Holden M."/>
            <person name="Lawley T.D."/>
            <person name="Rad R."/>
            <person name="Dougan G."/>
            <person name="Falkow S."/>
            <person name="Bentley S.D."/>
            <person name="Muller A."/>
        </authorList>
    </citation>
    <scope>NUCLEOTIDE SEQUENCE [LARGE SCALE GENOMIC DNA]</scope>
    <source>
        <strain evidence="18">ATCC 49179 / CCUG 28539 / NCTC 12436 / CS1</strain>
    </source>
</reference>
<evidence type="ECO:0000313" key="18">
    <source>
        <dbReference type="Proteomes" id="UP000007934"/>
    </source>
</evidence>
<keyword evidence="9" id="KW-0808">Transferase</keyword>
<evidence type="ECO:0000256" key="16">
    <source>
        <dbReference type="ARBA" id="ARBA00040883"/>
    </source>
</evidence>
<gene>
    <name evidence="17" type="ordered locus">Hfelis_10230</name>
</gene>
<keyword evidence="10" id="KW-0547">Nucleotide-binding</keyword>
<dbReference type="GO" id="GO:0005524">
    <property type="term" value="F:ATP binding"/>
    <property type="evidence" value="ECO:0007669"/>
    <property type="project" value="UniProtKB-KW"/>
</dbReference>
<dbReference type="GO" id="GO:0005737">
    <property type="term" value="C:cytoplasm"/>
    <property type="evidence" value="ECO:0007669"/>
    <property type="project" value="UniProtKB-SubCell"/>
</dbReference>
<dbReference type="KEGG" id="hfe:HFELIS_10230"/>
<accession>E7ACY9</accession>
<comment type="catalytic activity">
    <reaction evidence="1">
        <text>(R)-pantothenate + ATP = (R)-4'-phosphopantothenate + ADP + H(+)</text>
        <dbReference type="Rhea" id="RHEA:16373"/>
        <dbReference type="ChEBI" id="CHEBI:10986"/>
        <dbReference type="ChEBI" id="CHEBI:15378"/>
        <dbReference type="ChEBI" id="CHEBI:29032"/>
        <dbReference type="ChEBI" id="CHEBI:30616"/>
        <dbReference type="ChEBI" id="CHEBI:456216"/>
        <dbReference type="EC" id="2.7.1.33"/>
    </reaction>
</comment>
<keyword evidence="18" id="KW-1185">Reference proteome</keyword>
<dbReference type="InterPro" id="IPR004619">
    <property type="entry name" value="Type_III_PanK"/>
</dbReference>
<organism evidence="17 18">
    <name type="scientific">Helicobacter felis (strain ATCC 49179 / CCUG 28539 / NCTC 12436 / CS1)</name>
    <dbReference type="NCBI Taxonomy" id="936155"/>
    <lineage>
        <taxon>Bacteria</taxon>
        <taxon>Pseudomonadati</taxon>
        <taxon>Campylobacterota</taxon>
        <taxon>Epsilonproteobacteria</taxon>
        <taxon>Campylobacterales</taxon>
        <taxon>Helicobacteraceae</taxon>
        <taxon>Helicobacter</taxon>
    </lineage>
</organism>
<evidence type="ECO:0000256" key="7">
    <source>
        <dbReference type="ARBA" id="ARBA00012102"/>
    </source>
</evidence>
<evidence type="ECO:0000256" key="11">
    <source>
        <dbReference type="ARBA" id="ARBA00022777"/>
    </source>
</evidence>
<evidence type="ECO:0000256" key="10">
    <source>
        <dbReference type="ARBA" id="ARBA00022741"/>
    </source>
</evidence>